<dbReference type="Pfam" id="PF12148">
    <property type="entry name" value="TTD"/>
    <property type="match status" value="1"/>
</dbReference>
<dbReference type="InterPro" id="IPR014722">
    <property type="entry name" value="Rib_uL2_dom2"/>
</dbReference>
<proteinExistence type="predicted"/>
<dbReference type="Gene3D" id="2.30.30.30">
    <property type="match status" value="1"/>
</dbReference>
<feature type="domain" description="UHRF1 tandem tudor" evidence="1">
    <location>
        <begin position="59"/>
        <end position="170"/>
    </location>
</feature>
<name>A0AAV4RFN6_CAEEX</name>
<protein>
    <submittedName>
        <fullName evidence="2">E3 ubiquitin-protein ligase UHRF1</fullName>
    </submittedName>
</protein>
<gene>
    <name evidence="2" type="primary">uhrf1</name>
    <name evidence="2" type="ORF">CEXT_286511</name>
</gene>
<comment type="caution">
    <text evidence="2">The sequence shown here is derived from an EMBL/GenBank/DDBJ whole genome shotgun (WGS) entry which is preliminary data.</text>
</comment>
<dbReference type="EMBL" id="BPLR01007751">
    <property type="protein sequence ID" value="GIY19419.1"/>
    <property type="molecule type" value="Genomic_DNA"/>
</dbReference>
<keyword evidence="3" id="KW-1185">Reference proteome</keyword>
<dbReference type="Proteomes" id="UP001054945">
    <property type="component" value="Unassembled WGS sequence"/>
</dbReference>
<evidence type="ECO:0000313" key="2">
    <source>
        <dbReference type="EMBL" id="GIY19419.1"/>
    </source>
</evidence>
<evidence type="ECO:0000313" key="3">
    <source>
        <dbReference type="Proteomes" id="UP001054945"/>
    </source>
</evidence>
<dbReference type="InterPro" id="IPR021991">
    <property type="entry name" value="TTD_dom"/>
</dbReference>
<organism evidence="2 3">
    <name type="scientific">Caerostris extrusa</name>
    <name type="common">Bark spider</name>
    <name type="synonym">Caerostris bankana</name>
    <dbReference type="NCBI Taxonomy" id="172846"/>
    <lineage>
        <taxon>Eukaryota</taxon>
        <taxon>Metazoa</taxon>
        <taxon>Ecdysozoa</taxon>
        <taxon>Arthropoda</taxon>
        <taxon>Chelicerata</taxon>
        <taxon>Arachnida</taxon>
        <taxon>Araneae</taxon>
        <taxon>Araneomorphae</taxon>
        <taxon>Entelegynae</taxon>
        <taxon>Araneoidea</taxon>
        <taxon>Araneidae</taxon>
        <taxon>Caerostris</taxon>
    </lineage>
</organism>
<dbReference type="Gene3D" id="2.30.30.140">
    <property type="match status" value="1"/>
</dbReference>
<dbReference type="InterPro" id="IPR029071">
    <property type="entry name" value="Ubiquitin-like_domsf"/>
</dbReference>
<reference evidence="2 3" key="1">
    <citation type="submission" date="2021-06" db="EMBL/GenBank/DDBJ databases">
        <title>Caerostris extrusa draft genome.</title>
        <authorList>
            <person name="Kono N."/>
            <person name="Arakawa K."/>
        </authorList>
    </citation>
    <scope>NUCLEOTIDE SEQUENCE [LARGE SCALE GENOMIC DNA]</scope>
</reference>
<sequence length="272" mass="31186">MWIQVRTMDGKTSTRIDGLSKLTKIEDLRELLVEKFNAPVNKQRLLSRKAAASTNDKHVLKQANEQVVKEKAPISDEGGLIYQVVYEDYEDCEEPADLSFHQIRPRARKLVKFEDLKIGDKVMINYNIEEPKERGFWYDCCVTKLKKDRSTKELIGTIFVGSSSFERRNNLKNTFLGFKFKRPILLKKTGKLQNNIFDEIFAIEKTVALMDAKSGSETFLLCQGAKRLTALIVKISQIENVKCVAVIFVVVKIHLKNKFCVMNVIFHTTYGA</sequence>
<dbReference type="SUPFAM" id="SSF54236">
    <property type="entry name" value="Ubiquitin-like"/>
    <property type="match status" value="1"/>
</dbReference>
<dbReference type="AlphaFoldDB" id="A0AAV4RFN6"/>
<evidence type="ECO:0000259" key="1">
    <source>
        <dbReference type="Pfam" id="PF12148"/>
    </source>
</evidence>
<accession>A0AAV4RFN6</accession>